<dbReference type="PANTHER" id="PTHR44196">
    <property type="entry name" value="DEHYDROGENASE/REDUCTASE SDR FAMILY MEMBER 7B"/>
    <property type="match status" value="1"/>
</dbReference>
<keyword evidence="5" id="KW-1185">Reference proteome</keyword>
<dbReference type="InterPro" id="IPR020904">
    <property type="entry name" value="Sc_DH/Rdtase_CS"/>
</dbReference>
<dbReference type="GO" id="GO:0016020">
    <property type="term" value="C:membrane"/>
    <property type="evidence" value="ECO:0007669"/>
    <property type="project" value="TreeGrafter"/>
</dbReference>
<dbReference type="InterPro" id="IPR002347">
    <property type="entry name" value="SDR_fam"/>
</dbReference>
<dbReference type="AlphaFoldDB" id="A0A552WV65"/>
<dbReference type="SMART" id="SM00822">
    <property type="entry name" value="PKS_KR"/>
    <property type="match status" value="1"/>
</dbReference>
<dbReference type="EMBL" id="VJXR01000007">
    <property type="protein sequence ID" value="TRW46730.1"/>
    <property type="molecule type" value="Genomic_DNA"/>
</dbReference>
<sequence length="279" mass="29438">MMNALGQPGTVVVVGGTSEIARAILTRVLLSRPCDVVLAGRPGPRLDQAVRGLRALDARVQPVHVDATDVDHLVGALRAALVGREVDVALIAHGVLPDQDALERDPVAAGRLVTVNTAAAVAVGTLLAGLMRRQGHGVIVAMSSIAGVRPRASNYAYGATKAGLDSFFTGLGARLRGTGVHVVVVRPGFVRTRMTAGLDPAPFAVGSDDVARAVLAGLDRDVVWVPRALGPVMAVLRLAPRPLWRRLDQGPSQRLLRRTLAPWVTRPRRPQTSTRGGPR</sequence>
<dbReference type="InterPro" id="IPR036291">
    <property type="entry name" value="NAD(P)-bd_dom_sf"/>
</dbReference>
<dbReference type="Proteomes" id="UP000318693">
    <property type="component" value="Unassembled WGS sequence"/>
</dbReference>
<comment type="caution">
    <text evidence="4">The sequence shown here is derived from an EMBL/GenBank/DDBJ whole genome shotgun (WGS) entry which is preliminary data.</text>
</comment>
<reference evidence="4 5" key="1">
    <citation type="submission" date="2019-07" db="EMBL/GenBank/DDBJ databases">
        <title>Georgenia wutianyii sp. nov. and Georgenia *** sp. nov. isolated from plateau pika (Ochotona curzoniae) in the Qinghai-Tibet plateau of China.</title>
        <authorList>
            <person name="Tian Z."/>
        </authorList>
    </citation>
    <scope>NUCLEOTIDE SEQUENCE [LARGE SCALE GENOMIC DNA]</scope>
    <source>
        <strain evidence="4 5">Z446</strain>
    </source>
</reference>
<gene>
    <name evidence="4" type="ORF">FJ693_04365</name>
</gene>
<dbReference type="Gene3D" id="3.40.50.720">
    <property type="entry name" value="NAD(P)-binding Rossmann-like Domain"/>
    <property type="match status" value="1"/>
</dbReference>
<feature type="domain" description="Ketoreductase" evidence="3">
    <location>
        <begin position="9"/>
        <end position="192"/>
    </location>
</feature>
<evidence type="ECO:0000259" key="3">
    <source>
        <dbReference type="SMART" id="SM00822"/>
    </source>
</evidence>
<dbReference type="Pfam" id="PF00106">
    <property type="entry name" value="adh_short"/>
    <property type="match status" value="1"/>
</dbReference>
<evidence type="ECO:0000256" key="2">
    <source>
        <dbReference type="ARBA" id="ARBA00023002"/>
    </source>
</evidence>
<dbReference type="PANTHER" id="PTHR44196:SF1">
    <property type="entry name" value="DEHYDROGENASE_REDUCTASE SDR FAMILY MEMBER 7B"/>
    <property type="match status" value="1"/>
</dbReference>
<organism evidence="4 5">
    <name type="scientific">Georgenia yuyongxinii</name>
    <dbReference type="NCBI Taxonomy" id="2589797"/>
    <lineage>
        <taxon>Bacteria</taxon>
        <taxon>Bacillati</taxon>
        <taxon>Actinomycetota</taxon>
        <taxon>Actinomycetes</taxon>
        <taxon>Micrococcales</taxon>
        <taxon>Bogoriellaceae</taxon>
        <taxon>Georgenia</taxon>
    </lineage>
</organism>
<dbReference type="SUPFAM" id="SSF51735">
    <property type="entry name" value="NAD(P)-binding Rossmann-fold domains"/>
    <property type="match status" value="1"/>
</dbReference>
<dbReference type="PRINTS" id="PR00081">
    <property type="entry name" value="GDHRDH"/>
</dbReference>
<comment type="similarity">
    <text evidence="1">Belongs to the short-chain dehydrogenases/reductases (SDR) family.</text>
</comment>
<evidence type="ECO:0000313" key="4">
    <source>
        <dbReference type="EMBL" id="TRW46730.1"/>
    </source>
</evidence>
<accession>A0A552WV65</accession>
<dbReference type="InterPro" id="IPR057326">
    <property type="entry name" value="KR_dom"/>
</dbReference>
<keyword evidence="2" id="KW-0560">Oxidoreductase</keyword>
<name>A0A552WV65_9MICO</name>
<evidence type="ECO:0000313" key="5">
    <source>
        <dbReference type="Proteomes" id="UP000318693"/>
    </source>
</evidence>
<dbReference type="PROSITE" id="PS00061">
    <property type="entry name" value="ADH_SHORT"/>
    <property type="match status" value="1"/>
</dbReference>
<evidence type="ECO:0000256" key="1">
    <source>
        <dbReference type="ARBA" id="ARBA00006484"/>
    </source>
</evidence>
<dbReference type="GO" id="GO:0016491">
    <property type="term" value="F:oxidoreductase activity"/>
    <property type="evidence" value="ECO:0007669"/>
    <property type="project" value="UniProtKB-KW"/>
</dbReference>
<proteinExistence type="inferred from homology"/>
<protein>
    <submittedName>
        <fullName evidence="4">SDR family NAD(P)-dependent oxidoreductase</fullName>
    </submittedName>
</protein>